<name>A0A382KZ56_9ZZZZ</name>
<reference evidence="1" key="1">
    <citation type="submission" date="2018-05" db="EMBL/GenBank/DDBJ databases">
        <authorList>
            <person name="Lanie J.A."/>
            <person name="Ng W.-L."/>
            <person name="Kazmierczak K.M."/>
            <person name="Andrzejewski T.M."/>
            <person name="Davidsen T.M."/>
            <person name="Wayne K.J."/>
            <person name="Tettelin H."/>
            <person name="Glass J.I."/>
            <person name="Rusch D."/>
            <person name="Podicherti R."/>
            <person name="Tsui H.-C.T."/>
            <person name="Winkler M.E."/>
        </authorList>
    </citation>
    <scope>NUCLEOTIDE SEQUENCE</scope>
</reference>
<protein>
    <submittedName>
        <fullName evidence="1">Uncharacterized protein</fullName>
    </submittedName>
</protein>
<proteinExistence type="predicted"/>
<feature type="non-terminal residue" evidence="1">
    <location>
        <position position="59"/>
    </location>
</feature>
<gene>
    <name evidence="1" type="ORF">METZ01_LOCUS281196</name>
</gene>
<organism evidence="1">
    <name type="scientific">marine metagenome</name>
    <dbReference type="NCBI Taxonomy" id="408172"/>
    <lineage>
        <taxon>unclassified sequences</taxon>
        <taxon>metagenomes</taxon>
        <taxon>ecological metagenomes</taxon>
    </lineage>
</organism>
<dbReference type="AlphaFoldDB" id="A0A382KZ56"/>
<dbReference type="EMBL" id="UINC01083033">
    <property type="protein sequence ID" value="SVC28342.1"/>
    <property type="molecule type" value="Genomic_DNA"/>
</dbReference>
<accession>A0A382KZ56</accession>
<sequence>MLDGDKVTEIPGWPETARTHDLIAAKGGVYGLTRDGDKVEFWLGDGTGAERISDHSMPG</sequence>
<evidence type="ECO:0000313" key="1">
    <source>
        <dbReference type="EMBL" id="SVC28342.1"/>
    </source>
</evidence>